<dbReference type="OrthoDB" id="5147018at2"/>
<evidence type="ECO:0000256" key="1">
    <source>
        <dbReference type="SAM" id="MobiDB-lite"/>
    </source>
</evidence>
<keyword evidence="2" id="KW-0732">Signal</keyword>
<dbReference type="KEGG" id="lmoi:VV02_10905"/>
<sequence>MSRRLTVGAAVAALTLTVVPAYAASQGSAAPRSAPAATPTRFTSPPAVPGTGSPTPPSGTTPTGTATATTPPAPKPYVPPADAAGAVTATAVKITPEGAFAVRSDPTGKQPLDATWPDASTLFTAKELAQVLPGLTAIRAHDCSTSQITGGKSSAHSTRCTLDLTIKGEPRDNQSKLLVNIRGFGLPMPIGQSWATTDAEQRQRSVKRPGLYTFYKNGSLGAAAAQTDGTTTRALLQQGTVAGQVWFSGIGFAHLKPDYLASRQDYRQRVVPALVQLLAAKLAADTSAG</sequence>
<feature type="signal peptide" evidence="2">
    <location>
        <begin position="1"/>
        <end position="23"/>
    </location>
</feature>
<evidence type="ECO:0000256" key="2">
    <source>
        <dbReference type="SAM" id="SignalP"/>
    </source>
</evidence>
<dbReference type="Proteomes" id="UP000066480">
    <property type="component" value="Chromosome"/>
</dbReference>
<dbReference type="AlphaFoldDB" id="A0A0K1JHS0"/>
<keyword evidence="4" id="KW-1185">Reference proteome</keyword>
<feature type="compositionally biased region" description="Low complexity" evidence="1">
    <location>
        <begin position="28"/>
        <end position="53"/>
    </location>
</feature>
<name>A0A0K1JHS0_9MICO</name>
<organism evidence="3 4">
    <name type="scientific">Luteipulveratus mongoliensis</name>
    <dbReference type="NCBI Taxonomy" id="571913"/>
    <lineage>
        <taxon>Bacteria</taxon>
        <taxon>Bacillati</taxon>
        <taxon>Actinomycetota</taxon>
        <taxon>Actinomycetes</taxon>
        <taxon>Micrococcales</taxon>
        <taxon>Dermacoccaceae</taxon>
        <taxon>Luteipulveratus</taxon>
    </lineage>
</organism>
<dbReference type="RefSeq" id="WP_052591571.1">
    <property type="nucleotide sequence ID" value="NZ_CP011112.1"/>
</dbReference>
<proteinExistence type="predicted"/>
<feature type="region of interest" description="Disordered" evidence="1">
    <location>
        <begin position="28"/>
        <end position="81"/>
    </location>
</feature>
<feature type="chain" id="PRO_5005461874" description="DUF3558 domain-containing protein" evidence="2">
    <location>
        <begin position="24"/>
        <end position="289"/>
    </location>
</feature>
<reference evidence="3 4" key="1">
    <citation type="submission" date="2015-03" db="EMBL/GenBank/DDBJ databases">
        <title>Luteipulveratus halotolerans sp. nov., a novel actinobacterium (Dermacoccaceae) from Sarawak, Malaysia.</title>
        <authorList>
            <person name="Juboi H."/>
            <person name="Basik A."/>
            <person name="Shamsul S.S."/>
            <person name="Arnold P."/>
            <person name="Schmitt E.K."/>
            <person name="Sanglier J.-J."/>
            <person name="Yeo T."/>
        </authorList>
    </citation>
    <scope>NUCLEOTIDE SEQUENCE [LARGE SCALE GENOMIC DNA]</scope>
    <source>
        <strain evidence="3 4">MN07-A0370</strain>
    </source>
</reference>
<evidence type="ECO:0000313" key="3">
    <source>
        <dbReference type="EMBL" id="AKU16254.1"/>
    </source>
</evidence>
<evidence type="ECO:0000313" key="4">
    <source>
        <dbReference type="Proteomes" id="UP000066480"/>
    </source>
</evidence>
<dbReference type="EMBL" id="CP011112">
    <property type="protein sequence ID" value="AKU16254.1"/>
    <property type="molecule type" value="Genomic_DNA"/>
</dbReference>
<accession>A0A0K1JHS0</accession>
<feature type="compositionally biased region" description="Low complexity" evidence="1">
    <location>
        <begin position="60"/>
        <end position="70"/>
    </location>
</feature>
<gene>
    <name evidence="3" type="ORF">VV02_10905</name>
</gene>
<evidence type="ECO:0008006" key="5">
    <source>
        <dbReference type="Google" id="ProtNLM"/>
    </source>
</evidence>
<protein>
    <recommendedName>
        <fullName evidence="5">DUF3558 domain-containing protein</fullName>
    </recommendedName>
</protein>